<comment type="caution">
    <text evidence="2">The sequence shown here is derived from an EMBL/GenBank/DDBJ whole genome shotgun (WGS) entry which is preliminary data.</text>
</comment>
<dbReference type="Proteomes" id="UP001501057">
    <property type="component" value="Unassembled WGS sequence"/>
</dbReference>
<evidence type="ECO:0000313" key="3">
    <source>
        <dbReference type="Proteomes" id="UP001501057"/>
    </source>
</evidence>
<organism evidence="2 3">
    <name type="scientific">Aeromicrobium alkaliterrae</name>
    <dbReference type="NCBI Taxonomy" id="302168"/>
    <lineage>
        <taxon>Bacteria</taxon>
        <taxon>Bacillati</taxon>
        <taxon>Actinomycetota</taxon>
        <taxon>Actinomycetes</taxon>
        <taxon>Propionibacteriales</taxon>
        <taxon>Nocardioidaceae</taxon>
        <taxon>Aeromicrobium</taxon>
    </lineage>
</organism>
<dbReference type="Gene3D" id="3.40.50.1980">
    <property type="entry name" value="Nitrogenase molybdenum iron protein domain"/>
    <property type="match status" value="2"/>
</dbReference>
<dbReference type="SUPFAM" id="SSF53807">
    <property type="entry name" value="Helical backbone' metal receptor"/>
    <property type="match status" value="1"/>
</dbReference>
<dbReference type="PANTHER" id="PTHR42860:SF1">
    <property type="entry name" value="VITAMIN B12-BINDING PROTEIN"/>
    <property type="match status" value="1"/>
</dbReference>
<proteinExistence type="predicted"/>
<dbReference type="InterPro" id="IPR051030">
    <property type="entry name" value="Vitamin_B12-ABC_binding"/>
</dbReference>
<sequence length="292" mass="30423">MRVVSLLPSATEIVYALGAQDRLVGVTFECDEPATARADHRVIVSGRDTAAMDVAAIDAYVRAELAAGRDLYTLDEGAMADLAPDVILTQDLCRVCAVPTGQVDAALTHLQCHADVVTLDPMTLADVVDSVLTVGDALGATAQAVEVVTDLRRRLALLADAVAGRPRPRTAVVEWVDPLFTGGHWIPDQVAAAGGDPVGMHPGRASGASSWDDLAAERPEVVLVAPCGYGLDGAAEQAAVVAQHLPDAQVWAIDGNAVVVRPGPRVVDGVEAIAAVLHPDVIEASPHVRRIT</sequence>
<accession>A0ABP4W219</accession>
<gene>
    <name evidence="2" type="ORF">GCM10009710_26900</name>
</gene>
<reference evidence="3" key="1">
    <citation type="journal article" date="2019" name="Int. J. Syst. Evol. Microbiol.">
        <title>The Global Catalogue of Microorganisms (GCM) 10K type strain sequencing project: providing services to taxonomists for standard genome sequencing and annotation.</title>
        <authorList>
            <consortium name="The Broad Institute Genomics Platform"/>
            <consortium name="The Broad Institute Genome Sequencing Center for Infectious Disease"/>
            <person name="Wu L."/>
            <person name="Ma J."/>
        </authorList>
    </citation>
    <scope>NUCLEOTIDE SEQUENCE [LARGE SCALE GENOMIC DNA]</scope>
    <source>
        <strain evidence="3">JCM 13518</strain>
    </source>
</reference>
<name>A0ABP4W219_9ACTN</name>
<dbReference type="RefSeq" id="WP_344202495.1">
    <property type="nucleotide sequence ID" value="NZ_BAAAME010000004.1"/>
</dbReference>
<protein>
    <submittedName>
        <fullName evidence="2">Cobalamin-binding protein</fullName>
    </submittedName>
</protein>
<keyword evidence="3" id="KW-1185">Reference proteome</keyword>
<dbReference type="PROSITE" id="PS50983">
    <property type="entry name" value="FE_B12_PBP"/>
    <property type="match status" value="1"/>
</dbReference>
<dbReference type="EMBL" id="BAAAME010000004">
    <property type="protein sequence ID" value="GAA1745487.1"/>
    <property type="molecule type" value="Genomic_DNA"/>
</dbReference>
<dbReference type="PANTHER" id="PTHR42860">
    <property type="entry name" value="VITAMIN B12-BINDING PROTEIN"/>
    <property type="match status" value="1"/>
</dbReference>
<feature type="domain" description="Fe/B12 periplasmic-binding" evidence="1">
    <location>
        <begin position="2"/>
        <end position="281"/>
    </location>
</feature>
<evidence type="ECO:0000259" key="1">
    <source>
        <dbReference type="PROSITE" id="PS50983"/>
    </source>
</evidence>
<dbReference type="Pfam" id="PF01497">
    <property type="entry name" value="Peripla_BP_2"/>
    <property type="match status" value="1"/>
</dbReference>
<evidence type="ECO:0000313" key="2">
    <source>
        <dbReference type="EMBL" id="GAA1745487.1"/>
    </source>
</evidence>
<dbReference type="InterPro" id="IPR002491">
    <property type="entry name" value="ABC_transptr_periplasmic_BD"/>
</dbReference>